<gene>
    <name evidence="2" type="ORF">AXG93_2556s1130</name>
</gene>
<feature type="compositionally biased region" description="Polar residues" evidence="1">
    <location>
        <begin position="1"/>
        <end position="11"/>
    </location>
</feature>
<organism evidence="2 3">
    <name type="scientific">Marchantia polymorpha subsp. ruderalis</name>
    <dbReference type="NCBI Taxonomy" id="1480154"/>
    <lineage>
        <taxon>Eukaryota</taxon>
        <taxon>Viridiplantae</taxon>
        <taxon>Streptophyta</taxon>
        <taxon>Embryophyta</taxon>
        <taxon>Marchantiophyta</taxon>
        <taxon>Marchantiopsida</taxon>
        <taxon>Marchantiidae</taxon>
        <taxon>Marchantiales</taxon>
        <taxon>Marchantiaceae</taxon>
        <taxon>Marchantia</taxon>
    </lineage>
</organism>
<dbReference type="Proteomes" id="UP000077202">
    <property type="component" value="Unassembled WGS sequence"/>
</dbReference>
<protein>
    <submittedName>
        <fullName evidence="2">Uncharacterized protein</fullName>
    </submittedName>
</protein>
<feature type="compositionally biased region" description="Basic and acidic residues" evidence="1">
    <location>
        <begin position="282"/>
        <end position="311"/>
    </location>
</feature>
<feature type="compositionally biased region" description="Basic and acidic residues" evidence="1">
    <location>
        <begin position="21"/>
        <end position="31"/>
    </location>
</feature>
<evidence type="ECO:0000313" key="3">
    <source>
        <dbReference type="Proteomes" id="UP000077202"/>
    </source>
</evidence>
<feature type="region of interest" description="Disordered" evidence="1">
    <location>
        <begin position="264"/>
        <end position="311"/>
    </location>
</feature>
<dbReference type="AlphaFoldDB" id="A0A176VEM4"/>
<evidence type="ECO:0000313" key="2">
    <source>
        <dbReference type="EMBL" id="OAE18842.1"/>
    </source>
</evidence>
<proteinExistence type="predicted"/>
<evidence type="ECO:0000256" key="1">
    <source>
        <dbReference type="SAM" id="MobiDB-lite"/>
    </source>
</evidence>
<comment type="caution">
    <text evidence="2">The sequence shown here is derived from an EMBL/GenBank/DDBJ whole genome shotgun (WGS) entry which is preliminary data.</text>
</comment>
<reference evidence="2" key="1">
    <citation type="submission" date="2016-03" db="EMBL/GenBank/DDBJ databases">
        <title>Mechanisms controlling the formation of the plant cell surface in tip-growing cells are functionally conserved among land plants.</title>
        <authorList>
            <person name="Honkanen S."/>
            <person name="Jones V.A."/>
            <person name="Morieri G."/>
            <person name="Champion C."/>
            <person name="Hetherington A.J."/>
            <person name="Kelly S."/>
            <person name="Saint-Marcoux D."/>
            <person name="Proust H."/>
            <person name="Prescott H."/>
            <person name="Dolan L."/>
        </authorList>
    </citation>
    <scope>NUCLEOTIDE SEQUENCE [LARGE SCALE GENOMIC DNA]</scope>
    <source>
        <tissue evidence="2">Whole gametophyte</tissue>
    </source>
</reference>
<feature type="region of interest" description="Disordered" evidence="1">
    <location>
        <begin position="1"/>
        <end position="70"/>
    </location>
</feature>
<accession>A0A176VEM4</accession>
<name>A0A176VEM4_MARPO</name>
<keyword evidence="3" id="KW-1185">Reference proteome</keyword>
<dbReference type="EMBL" id="LVLJ01003999">
    <property type="protein sequence ID" value="OAE18842.1"/>
    <property type="molecule type" value="Genomic_DNA"/>
</dbReference>
<sequence length="311" mass="34000">MVLSTASNNFERPSPGVLALPREDQRGERQAGDMTHPVATTGEHHQTLAGGSRRRRGDARSPSSVEESAVDSSLPLKLPIIDLSLPSGLLHSDESIGWSREPKASTSGDLTVEMELKWLSVELSLLPWPLRWPGVDVSNCTVALLFRCLSMRSACYWSYRVLTARPSEGAGGACVLPTVRSQTGLGSGKVGTPVPILACLRDERRNSFLVAGSPERQVLVRSAISAVLFDWRDHVPYKTTGKSDLRLLPRFCVLVFLSPSSRSPVRAREEEDEGPRSVSFAEVKKGDAEASVRRGAQSRREGQRGRETESE</sequence>